<feature type="compositionally biased region" description="Polar residues" evidence="1">
    <location>
        <begin position="341"/>
        <end position="353"/>
    </location>
</feature>
<keyword evidence="3" id="KW-1185">Reference proteome</keyword>
<organism evidence="2 3">
    <name type="scientific">Meripilus lineatus</name>
    <dbReference type="NCBI Taxonomy" id="2056292"/>
    <lineage>
        <taxon>Eukaryota</taxon>
        <taxon>Fungi</taxon>
        <taxon>Dikarya</taxon>
        <taxon>Basidiomycota</taxon>
        <taxon>Agaricomycotina</taxon>
        <taxon>Agaricomycetes</taxon>
        <taxon>Polyporales</taxon>
        <taxon>Meripilaceae</taxon>
        <taxon>Meripilus</taxon>
    </lineage>
</organism>
<evidence type="ECO:0000313" key="2">
    <source>
        <dbReference type="EMBL" id="KAJ3478263.1"/>
    </source>
</evidence>
<dbReference type="AlphaFoldDB" id="A0AAD5UUP1"/>
<evidence type="ECO:0000256" key="1">
    <source>
        <dbReference type="SAM" id="MobiDB-lite"/>
    </source>
</evidence>
<reference evidence="2" key="1">
    <citation type="submission" date="2022-07" db="EMBL/GenBank/DDBJ databases">
        <title>Genome Sequence of Physisporinus lineatus.</title>
        <authorList>
            <person name="Buettner E."/>
        </authorList>
    </citation>
    <scope>NUCLEOTIDE SEQUENCE</scope>
    <source>
        <strain evidence="2">VT162</strain>
    </source>
</reference>
<accession>A0AAD5UUP1</accession>
<sequence>MPAPAVYFVAAITTVAAVAAFKVFVFDPHIAPQIEAWAHSYNERRRNSRTRRRQPVAVRANTSQDDENVPLRASTERARTAQLGDDDHDDDERSIELNDLRARNSEHGRDGHNGLRQRRMGAGPIEASDPPMSYPTLSPTFKPVSSVSGVIVPQNVPPDVPTQPITIHSPSPQMAETSENSYATARSQPSFISPNLPTPVSNRSVASSRTTSPIGAHTERSTSSMSSFTPAVIGPQSPSPTYASPRFTSVETLSDGGRSDGRHSRLDVVSIPSSQINSPFSDIHSVHTANVDGPSPLLLSPTSVISDFEMPDSDFGMLSPSLRSGMFSPSLIHEEDPFEVGSNNGSDGLSSWASVGRRTPEP</sequence>
<feature type="region of interest" description="Disordered" evidence="1">
    <location>
        <begin position="166"/>
        <end position="264"/>
    </location>
</feature>
<dbReference type="Proteomes" id="UP001212997">
    <property type="component" value="Unassembled WGS sequence"/>
</dbReference>
<gene>
    <name evidence="2" type="ORF">NLI96_g9879</name>
</gene>
<name>A0AAD5UUP1_9APHY</name>
<proteinExistence type="predicted"/>
<feature type="region of interest" description="Disordered" evidence="1">
    <location>
        <begin position="335"/>
        <end position="362"/>
    </location>
</feature>
<comment type="caution">
    <text evidence="2">The sequence shown here is derived from an EMBL/GenBank/DDBJ whole genome shotgun (WGS) entry which is preliminary data.</text>
</comment>
<feature type="region of interest" description="Disordered" evidence="1">
    <location>
        <begin position="42"/>
        <end position="92"/>
    </location>
</feature>
<evidence type="ECO:0000313" key="3">
    <source>
        <dbReference type="Proteomes" id="UP001212997"/>
    </source>
</evidence>
<protein>
    <submittedName>
        <fullName evidence="2">Uncharacterized protein</fullName>
    </submittedName>
</protein>
<feature type="compositionally biased region" description="Polar residues" evidence="1">
    <location>
        <begin position="239"/>
        <end position="252"/>
    </location>
</feature>
<dbReference type="EMBL" id="JANAWD010000525">
    <property type="protein sequence ID" value="KAJ3478263.1"/>
    <property type="molecule type" value="Genomic_DNA"/>
</dbReference>
<feature type="compositionally biased region" description="Polar residues" evidence="1">
    <location>
        <begin position="166"/>
        <end position="213"/>
    </location>
</feature>